<proteinExistence type="predicted"/>
<sequence>MKQNTKILAAFAVASALIFASCSQSESENRQRNSAITQPGDETSNEVSSSSATFGPNLVVNPSNEEGTTGWSYTGDVYVGNGFGYEGGEWQRPRSGTAIAATSYWLGTRSQTVSLSAEGDSYLDTSPDISVSTWFNGRCGGRFFMRAELLDAEGNVLDTKNIGDEGNLQYVHESDWVDQSWVQHSVTFTGYSTGARSVRYTDGGQDGCWWAGYYGADMDDTEVRVKANPSTPTTEPATPAEVTTTTVADNTPLPVAPPTEVLVDDKGKDFTCREACVAGMAAAAGLPNGEVSVSVNGGPAVLLTGANSVPLGADASTLVFTVAAGGKTKEITVPVKRASAKASSAMVAPAASSDTTVAASDTTVAAGTETTVASGTDAPSNDSSGSSPILWIIIALIAVAVIAYLVRRSQASKD</sequence>
<dbReference type="GO" id="GO:0019005">
    <property type="term" value="C:SCF ubiquitin ligase complex"/>
    <property type="evidence" value="ECO:0007669"/>
    <property type="project" value="TreeGrafter"/>
</dbReference>
<dbReference type="EMBL" id="CAEZUL010000008">
    <property type="protein sequence ID" value="CAB4591116.1"/>
    <property type="molecule type" value="Genomic_DNA"/>
</dbReference>
<protein>
    <submittedName>
        <fullName evidence="4">Unannotated protein</fullName>
    </submittedName>
</protein>
<feature type="domain" description="FBA" evidence="3">
    <location>
        <begin position="48"/>
        <end position="227"/>
    </location>
</feature>
<keyword evidence="2" id="KW-0812">Transmembrane</keyword>
<evidence type="ECO:0000259" key="3">
    <source>
        <dbReference type="PROSITE" id="PS51114"/>
    </source>
</evidence>
<gene>
    <name evidence="4" type="ORF">UFOPK1808_00158</name>
</gene>
<dbReference type="PANTHER" id="PTHR12125">
    <property type="entry name" value="F-BOX ONLY PROTEIN 6-LIKE PROTEIN"/>
    <property type="match status" value="1"/>
</dbReference>
<dbReference type="Gene3D" id="2.60.120.260">
    <property type="entry name" value="Galactose-binding domain-like"/>
    <property type="match status" value="1"/>
</dbReference>
<accession>A0A6J6FPU6</accession>
<dbReference type="AlphaFoldDB" id="A0A6J6FPU6"/>
<dbReference type="GO" id="GO:0036503">
    <property type="term" value="P:ERAD pathway"/>
    <property type="evidence" value="ECO:0007669"/>
    <property type="project" value="TreeGrafter"/>
</dbReference>
<dbReference type="PROSITE" id="PS51114">
    <property type="entry name" value="FBA"/>
    <property type="match status" value="1"/>
</dbReference>
<evidence type="ECO:0000256" key="2">
    <source>
        <dbReference type="SAM" id="Phobius"/>
    </source>
</evidence>
<reference evidence="4" key="1">
    <citation type="submission" date="2020-05" db="EMBL/GenBank/DDBJ databases">
        <authorList>
            <person name="Chiriac C."/>
            <person name="Salcher M."/>
            <person name="Ghai R."/>
            <person name="Kavagutti S V."/>
        </authorList>
    </citation>
    <scope>NUCLEOTIDE SEQUENCE</scope>
</reference>
<dbReference type="PROSITE" id="PS51257">
    <property type="entry name" value="PROKAR_LIPOPROTEIN"/>
    <property type="match status" value="1"/>
</dbReference>
<dbReference type="InterPro" id="IPR007397">
    <property type="entry name" value="F-box-assoc_dom"/>
</dbReference>
<evidence type="ECO:0000313" key="4">
    <source>
        <dbReference type="EMBL" id="CAB4591116.1"/>
    </source>
</evidence>
<feature type="region of interest" description="Disordered" evidence="1">
    <location>
        <begin position="28"/>
        <end position="67"/>
    </location>
</feature>
<dbReference type="SMART" id="SM01198">
    <property type="entry name" value="FBA"/>
    <property type="match status" value="1"/>
</dbReference>
<evidence type="ECO:0000256" key="1">
    <source>
        <dbReference type="SAM" id="MobiDB-lite"/>
    </source>
</evidence>
<dbReference type="InterPro" id="IPR008979">
    <property type="entry name" value="Galactose-bd-like_sf"/>
</dbReference>
<dbReference type="GO" id="GO:0005737">
    <property type="term" value="C:cytoplasm"/>
    <property type="evidence" value="ECO:0007669"/>
    <property type="project" value="UniProtKB-ARBA"/>
</dbReference>
<dbReference type="InterPro" id="IPR039752">
    <property type="entry name" value="F-box_only"/>
</dbReference>
<dbReference type="SUPFAM" id="SSF49785">
    <property type="entry name" value="Galactose-binding domain-like"/>
    <property type="match status" value="1"/>
</dbReference>
<dbReference type="GO" id="GO:0061630">
    <property type="term" value="F:ubiquitin protein ligase activity"/>
    <property type="evidence" value="ECO:0007669"/>
    <property type="project" value="TreeGrafter"/>
</dbReference>
<keyword evidence="2" id="KW-0472">Membrane</keyword>
<dbReference type="GO" id="GO:0031146">
    <property type="term" value="P:SCF-dependent proteasomal ubiquitin-dependent protein catabolic process"/>
    <property type="evidence" value="ECO:0007669"/>
    <property type="project" value="TreeGrafter"/>
</dbReference>
<feature type="transmembrane region" description="Helical" evidence="2">
    <location>
        <begin position="389"/>
        <end position="406"/>
    </location>
</feature>
<keyword evidence="2" id="KW-1133">Transmembrane helix</keyword>
<name>A0A6J6FPU6_9ZZZZ</name>
<dbReference type="PANTHER" id="PTHR12125:SF5">
    <property type="entry name" value="F-BOX DOMAIN-CONTAINING PROTEIN"/>
    <property type="match status" value="1"/>
</dbReference>
<dbReference type="Pfam" id="PF04300">
    <property type="entry name" value="FBA"/>
    <property type="match status" value="1"/>
</dbReference>
<dbReference type="GO" id="GO:0006516">
    <property type="term" value="P:glycoprotein catabolic process"/>
    <property type="evidence" value="ECO:0007669"/>
    <property type="project" value="TreeGrafter"/>
</dbReference>
<organism evidence="4">
    <name type="scientific">freshwater metagenome</name>
    <dbReference type="NCBI Taxonomy" id="449393"/>
    <lineage>
        <taxon>unclassified sequences</taxon>
        <taxon>metagenomes</taxon>
        <taxon>ecological metagenomes</taxon>
    </lineage>
</organism>